<dbReference type="InterPro" id="IPR002088">
    <property type="entry name" value="Prenyl_trans_a"/>
</dbReference>
<dbReference type="Pfam" id="PF04055">
    <property type="entry name" value="Radical_SAM"/>
    <property type="match status" value="1"/>
</dbReference>
<dbReference type="InterPro" id="IPR023404">
    <property type="entry name" value="rSAM_horseshoe"/>
</dbReference>
<evidence type="ECO:0000256" key="3">
    <source>
        <dbReference type="ARBA" id="ARBA00022485"/>
    </source>
</evidence>
<dbReference type="SFLD" id="SFLDF00273">
    <property type="entry name" value="(dimethylallyl)adenosine_tRNA"/>
    <property type="match status" value="1"/>
</dbReference>
<dbReference type="InterPro" id="IPR058240">
    <property type="entry name" value="rSAM_sf"/>
</dbReference>
<evidence type="ECO:0000259" key="10">
    <source>
        <dbReference type="PROSITE" id="PS51918"/>
    </source>
</evidence>
<dbReference type="GO" id="GO:0046872">
    <property type="term" value="F:metal ion binding"/>
    <property type="evidence" value="ECO:0007669"/>
    <property type="project" value="UniProtKB-KW"/>
</dbReference>
<evidence type="ECO:0000259" key="9">
    <source>
        <dbReference type="PROSITE" id="PS51449"/>
    </source>
</evidence>
<dbReference type="SFLD" id="SFLDG01082">
    <property type="entry name" value="B12-binding_domain_containing"/>
    <property type="match status" value="1"/>
</dbReference>
<dbReference type="InterPro" id="IPR002792">
    <property type="entry name" value="TRAM_dom"/>
</dbReference>
<dbReference type="SUPFAM" id="SSF102114">
    <property type="entry name" value="Radical SAM enzymes"/>
    <property type="match status" value="1"/>
</dbReference>
<name>A0AAN7U251_9MYCE</name>
<organism evidence="11 12">
    <name type="scientific">Dictyostelium firmibasis</name>
    <dbReference type="NCBI Taxonomy" id="79012"/>
    <lineage>
        <taxon>Eukaryota</taxon>
        <taxon>Amoebozoa</taxon>
        <taxon>Evosea</taxon>
        <taxon>Eumycetozoa</taxon>
        <taxon>Dictyostelia</taxon>
        <taxon>Dictyosteliales</taxon>
        <taxon>Dictyosteliaceae</taxon>
        <taxon>Dictyostelium</taxon>
    </lineage>
</organism>
<evidence type="ECO:0000256" key="1">
    <source>
        <dbReference type="ARBA" id="ARBA00001966"/>
    </source>
</evidence>
<dbReference type="PROSITE" id="PS51449">
    <property type="entry name" value="MTTASE_N"/>
    <property type="match status" value="1"/>
</dbReference>
<dbReference type="AlphaFoldDB" id="A0AAN7U251"/>
<protein>
    <submittedName>
        <fullName evidence="11">Uncharacterized protein</fullName>
    </submittedName>
</protein>
<dbReference type="GO" id="GO:0051539">
    <property type="term" value="F:4 iron, 4 sulfur cluster binding"/>
    <property type="evidence" value="ECO:0007669"/>
    <property type="project" value="UniProtKB-KW"/>
</dbReference>
<keyword evidence="12" id="KW-1185">Reference proteome</keyword>
<dbReference type="GO" id="GO:0008318">
    <property type="term" value="F:protein prenyltransferase activity"/>
    <property type="evidence" value="ECO:0007669"/>
    <property type="project" value="InterPro"/>
</dbReference>
<keyword evidence="4" id="KW-0949">S-adenosyl-L-methionine</keyword>
<dbReference type="SUPFAM" id="SSF48439">
    <property type="entry name" value="Protein prenylyltransferase"/>
    <property type="match status" value="1"/>
</dbReference>
<dbReference type="InterPro" id="IPR038135">
    <property type="entry name" value="Methylthiotransferase_N_sf"/>
</dbReference>
<feature type="domain" description="Radical SAM core" evidence="10">
    <location>
        <begin position="612"/>
        <end position="879"/>
    </location>
</feature>
<accession>A0AAN7U251</accession>
<evidence type="ECO:0000259" key="8">
    <source>
        <dbReference type="PROSITE" id="PS50926"/>
    </source>
</evidence>
<dbReference type="GO" id="GO:0035597">
    <property type="term" value="F:tRNA-2-methylthio-N(6)-dimethylallyladenosine(37) synthase activity"/>
    <property type="evidence" value="ECO:0007669"/>
    <property type="project" value="TreeGrafter"/>
</dbReference>
<proteinExistence type="inferred from homology"/>
<dbReference type="InterPro" id="IPR007197">
    <property type="entry name" value="rSAM"/>
</dbReference>
<dbReference type="Pfam" id="PF00919">
    <property type="entry name" value="UPF0004"/>
    <property type="match status" value="1"/>
</dbReference>
<evidence type="ECO:0000256" key="6">
    <source>
        <dbReference type="ARBA" id="ARBA00023004"/>
    </source>
</evidence>
<evidence type="ECO:0000256" key="5">
    <source>
        <dbReference type="ARBA" id="ARBA00022723"/>
    </source>
</evidence>
<dbReference type="InterPro" id="IPR020612">
    <property type="entry name" value="Methylthiotransferase_CS"/>
</dbReference>
<keyword evidence="5" id="KW-0479">Metal-binding</keyword>
<dbReference type="FunFam" id="3.80.30.20:FF:000003">
    <property type="entry name" value="CDK5 regulatory subunit-associated protein 1"/>
    <property type="match status" value="1"/>
</dbReference>
<dbReference type="PROSITE" id="PS51147">
    <property type="entry name" value="PFTA"/>
    <property type="match status" value="3"/>
</dbReference>
<dbReference type="Pfam" id="PF01239">
    <property type="entry name" value="PPTA"/>
    <property type="match status" value="4"/>
</dbReference>
<dbReference type="SFLD" id="SFLDS00029">
    <property type="entry name" value="Radical_SAM"/>
    <property type="match status" value="1"/>
</dbReference>
<dbReference type="GO" id="GO:0005829">
    <property type="term" value="C:cytosol"/>
    <property type="evidence" value="ECO:0007669"/>
    <property type="project" value="TreeGrafter"/>
</dbReference>
<dbReference type="PROSITE" id="PS51918">
    <property type="entry name" value="RADICAL_SAM"/>
    <property type="match status" value="1"/>
</dbReference>
<comment type="similarity">
    <text evidence="2">Belongs to the methylthiotransferase family. MiaB subfamily.</text>
</comment>
<dbReference type="Proteomes" id="UP001344447">
    <property type="component" value="Unassembled WGS sequence"/>
</dbReference>
<dbReference type="PANTHER" id="PTHR43020">
    <property type="entry name" value="CDK5 REGULATORY SUBUNIT-ASSOCIATED PROTEIN 1"/>
    <property type="match status" value="1"/>
</dbReference>
<dbReference type="InterPro" id="IPR006638">
    <property type="entry name" value="Elp3/MiaA/NifB-like_rSAM"/>
</dbReference>
<dbReference type="Gene3D" id="3.80.30.20">
    <property type="entry name" value="tm_1862 like domain"/>
    <property type="match status" value="1"/>
</dbReference>
<keyword evidence="6" id="KW-0408">Iron</keyword>
<evidence type="ECO:0000313" key="12">
    <source>
        <dbReference type="Proteomes" id="UP001344447"/>
    </source>
</evidence>
<keyword evidence="3" id="KW-0004">4Fe-4S</keyword>
<comment type="cofactor">
    <cofactor evidence="1">
        <name>[4Fe-4S] cluster</name>
        <dbReference type="ChEBI" id="CHEBI:49883"/>
    </cofactor>
</comment>
<dbReference type="FunFam" id="1.25.40.120:FF:000033">
    <property type="entry name" value="Predicted protein"/>
    <property type="match status" value="1"/>
</dbReference>
<dbReference type="SFLD" id="SFLDG01061">
    <property type="entry name" value="methylthiotransferase"/>
    <property type="match status" value="1"/>
</dbReference>
<dbReference type="InterPro" id="IPR013848">
    <property type="entry name" value="Methylthiotransferase_N"/>
</dbReference>
<dbReference type="NCBIfam" id="TIGR00089">
    <property type="entry name" value="MiaB/RimO family radical SAM methylthiotransferase"/>
    <property type="match status" value="1"/>
</dbReference>
<dbReference type="SMART" id="SM00729">
    <property type="entry name" value="Elp3"/>
    <property type="match status" value="1"/>
</dbReference>
<reference evidence="11 12" key="1">
    <citation type="submission" date="2023-11" db="EMBL/GenBank/DDBJ databases">
        <title>Dfirmibasis_genome.</title>
        <authorList>
            <person name="Edelbroek B."/>
            <person name="Kjellin J."/>
            <person name="Jerlstrom-Hultqvist J."/>
            <person name="Soderbom F."/>
        </authorList>
    </citation>
    <scope>NUCLEOTIDE SEQUENCE [LARGE SCALE GENOMIC DNA]</scope>
    <source>
        <strain evidence="11 12">TNS-C-14</strain>
    </source>
</reference>
<evidence type="ECO:0000313" key="11">
    <source>
        <dbReference type="EMBL" id="KAK5580028.1"/>
    </source>
</evidence>
<dbReference type="Gene3D" id="3.40.50.12160">
    <property type="entry name" value="Methylthiotransferase, N-terminal domain"/>
    <property type="match status" value="1"/>
</dbReference>
<keyword evidence="7" id="KW-0411">Iron-sulfur</keyword>
<dbReference type="FunFam" id="3.40.50.12160:FF:000003">
    <property type="entry name" value="CDK5 regulatory subunit-associated protein 1"/>
    <property type="match status" value="1"/>
</dbReference>
<dbReference type="PROSITE" id="PS50926">
    <property type="entry name" value="TRAM"/>
    <property type="match status" value="1"/>
</dbReference>
<dbReference type="PROSITE" id="PS01278">
    <property type="entry name" value="MTTASE_RADICAL"/>
    <property type="match status" value="1"/>
</dbReference>
<dbReference type="PANTHER" id="PTHR43020:SF2">
    <property type="entry name" value="MITOCHONDRIAL TRNA METHYLTHIOTRANSFERASE CDK5RAP1"/>
    <property type="match status" value="1"/>
</dbReference>
<feature type="domain" description="TRAM" evidence="8">
    <location>
        <begin position="882"/>
        <end position="949"/>
    </location>
</feature>
<evidence type="ECO:0000256" key="4">
    <source>
        <dbReference type="ARBA" id="ARBA00022691"/>
    </source>
</evidence>
<dbReference type="GO" id="GO:0080090">
    <property type="term" value="P:regulation of primary metabolic process"/>
    <property type="evidence" value="ECO:0007669"/>
    <property type="project" value="UniProtKB-ARBA"/>
</dbReference>
<dbReference type="EMBL" id="JAVFKY010000002">
    <property type="protein sequence ID" value="KAK5580028.1"/>
    <property type="molecule type" value="Genomic_DNA"/>
</dbReference>
<sequence>MSKAESKLQESKKLYEDLNLIFIKNPQINEIGFIISTKEYDGQENKPFVLVDNKLGFSFQWMTQLYSYAFTYFTELKLTFDKKMNDLSERHQQLLVNELLQATRNLLIINAENITALNQRKEFINLKYIKHKDEITLLNLIFTKHPKSGEGWAHRRWVLTDYFKKSGDHLDHEIELSVCKRVAEIYPKNYYAWTHRWWLLQHLSIDIILKDLEFTEDWIKRNISDYCGYHHRYLILTHLFNRCYNNNNNSSTMNQENLDEMRIHKIWENEFNFIHKIINLYPGHESSWSYKRVLTLFWLEVAQPIVFQRNISTTVPITSLQQESKFVDSILEDIDSSYYEQQKSFAQRYLLSIYELKFTKFKDSVDFSIDQIKNNYSILLEDLKKYYCNLTTNTTINNIFSDNNNNNNNNNLKESVREKIKDIPNLNEFLKNNQSYESDESKSKIESEEEYELPPYLSSLPNDKGNGRKVWIETYGCQMNVSDEEVICSIMKSSGYTISNDFKSADIVFLNTCSIRENAEAKIWLRLTELRSIRRKQGRPNLIVGVLGCMAERLKEKLLESDMKVDIVVGPDAYRSLPSLLATLEDGEQQTAINVILSADETYADIKPVRKSDNQVSAFVSIMRGCNNMCSYCIVPFTRGRERSRPVESILREVKDLSDQGFKEITLLGQNVNSFNYYEEPLDNNNNNNNSDQKTKLEIESLKPRDGFKTIYKSPKKGVTFTKLMELVSKVDPEIRIRFTSPHPKDFPDDLLELIKNQPNICKQLHIPAQSGSSKVLETMRRGYTRESYIELIDSIKRVLPGCTISSDFISGFCGETEEDHNDTISLMEYVGYENAFMFMYSLREKTHAHRQLKDDVPTTLKNSRLTQVVDTFYKKLKEKNQSEIGKHHLVLIDGFSRRSEKDFVGRTDTNKKVVINNIENQDIKVGEYIIVEIIKGDSEVTLKGKPIMKSSIDHFNNIYNHENKFI</sequence>
<dbReference type="SFLD" id="SFLDF00413">
    <property type="entry name" value="CDK5RAP1"/>
    <property type="match status" value="1"/>
</dbReference>
<gene>
    <name evidence="11" type="ORF">RB653_000040</name>
</gene>
<feature type="domain" description="MTTase N-terminal" evidence="9">
    <location>
        <begin position="468"/>
        <end position="586"/>
    </location>
</feature>
<dbReference type="InterPro" id="IPR005839">
    <property type="entry name" value="Methylthiotransferase"/>
</dbReference>
<comment type="caution">
    <text evidence="11">The sequence shown here is derived from an EMBL/GenBank/DDBJ whole genome shotgun (WGS) entry which is preliminary data.</text>
</comment>
<evidence type="ECO:0000256" key="2">
    <source>
        <dbReference type="ARBA" id="ARBA00009815"/>
    </source>
</evidence>
<dbReference type="GO" id="GO:0060255">
    <property type="term" value="P:regulation of macromolecule metabolic process"/>
    <property type="evidence" value="ECO:0007669"/>
    <property type="project" value="UniProtKB-ARBA"/>
</dbReference>
<dbReference type="InterPro" id="IPR006463">
    <property type="entry name" value="MiaB_methiolase"/>
</dbReference>
<dbReference type="GO" id="GO:0005739">
    <property type="term" value="C:mitochondrion"/>
    <property type="evidence" value="ECO:0007669"/>
    <property type="project" value="TreeGrafter"/>
</dbReference>
<evidence type="ECO:0000256" key="7">
    <source>
        <dbReference type="ARBA" id="ARBA00023014"/>
    </source>
</evidence>
<dbReference type="Gene3D" id="1.25.40.120">
    <property type="entry name" value="Protein prenylyltransferase"/>
    <property type="match status" value="1"/>
</dbReference>